<dbReference type="EMBL" id="JJMM01000002">
    <property type="protein sequence ID" value="KDR96425.1"/>
    <property type="molecule type" value="Genomic_DNA"/>
</dbReference>
<evidence type="ECO:0000256" key="5">
    <source>
        <dbReference type="ARBA" id="ARBA00023136"/>
    </source>
</evidence>
<evidence type="ECO:0000259" key="7">
    <source>
        <dbReference type="Pfam" id="PF00892"/>
    </source>
</evidence>
<keyword evidence="3 6" id="KW-0812">Transmembrane</keyword>
<dbReference type="InterPro" id="IPR037185">
    <property type="entry name" value="EmrE-like"/>
</dbReference>
<evidence type="ECO:0000256" key="4">
    <source>
        <dbReference type="ARBA" id="ARBA00022989"/>
    </source>
</evidence>
<dbReference type="Pfam" id="PF00892">
    <property type="entry name" value="EamA"/>
    <property type="match status" value="2"/>
</dbReference>
<feature type="transmembrane region" description="Helical" evidence="6">
    <location>
        <begin position="218"/>
        <end position="237"/>
    </location>
</feature>
<dbReference type="InterPro" id="IPR000620">
    <property type="entry name" value="EamA_dom"/>
</dbReference>
<evidence type="ECO:0000256" key="6">
    <source>
        <dbReference type="SAM" id="Phobius"/>
    </source>
</evidence>
<feature type="transmembrane region" description="Helical" evidence="6">
    <location>
        <begin position="249"/>
        <end position="268"/>
    </location>
</feature>
<proteinExistence type="inferred from homology"/>
<dbReference type="SUPFAM" id="SSF103481">
    <property type="entry name" value="Multidrug resistance efflux transporter EmrE"/>
    <property type="match status" value="2"/>
</dbReference>
<dbReference type="PANTHER" id="PTHR32322:SF2">
    <property type="entry name" value="EAMA DOMAIN-CONTAINING PROTEIN"/>
    <property type="match status" value="1"/>
</dbReference>
<feature type="transmembrane region" description="Helical" evidence="6">
    <location>
        <begin position="129"/>
        <end position="149"/>
    </location>
</feature>
<feature type="transmembrane region" description="Helical" evidence="6">
    <location>
        <begin position="155"/>
        <end position="175"/>
    </location>
</feature>
<keyword evidence="5 6" id="KW-0472">Membrane</keyword>
<evidence type="ECO:0000256" key="2">
    <source>
        <dbReference type="ARBA" id="ARBA00007362"/>
    </source>
</evidence>
<keyword evidence="9" id="KW-1185">Reference proteome</keyword>
<comment type="caution">
    <text evidence="8">The sequence shown here is derived from an EMBL/GenBank/DDBJ whole genome shotgun (WGS) entry which is preliminary data.</text>
</comment>
<gene>
    <name evidence="8" type="ORF">CLIT_2c00310</name>
</gene>
<evidence type="ECO:0000313" key="8">
    <source>
        <dbReference type="EMBL" id="KDR96425.1"/>
    </source>
</evidence>
<dbReference type="eggNOG" id="COG0697">
    <property type="taxonomic scope" value="Bacteria"/>
</dbReference>
<dbReference type="InterPro" id="IPR050638">
    <property type="entry name" value="AA-Vitamin_Transporters"/>
</dbReference>
<reference evidence="8 9" key="1">
    <citation type="submission" date="2014-03" db="EMBL/GenBank/DDBJ databases">
        <title>Genome sequence of Clostridium litorale W6, DSM 5388.</title>
        <authorList>
            <person name="Poehlein A."/>
            <person name="Jagirdar A."/>
            <person name="Khonsari B."/>
            <person name="Chibani C.M."/>
            <person name="Gutierrez Gutierrez D.A."/>
            <person name="Davydova E."/>
            <person name="Alghaithi H.S."/>
            <person name="Nair K.P."/>
            <person name="Dhamotharan K."/>
            <person name="Chandran L."/>
            <person name="G W."/>
            <person name="Daniel R."/>
        </authorList>
    </citation>
    <scope>NUCLEOTIDE SEQUENCE [LARGE SCALE GENOMIC DNA]</scope>
    <source>
        <strain evidence="8 9">W6</strain>
    </source>
</reference>
<dbReference type="STRING" id="1121324.CLIT_2c00310"/>
<feature type="domain" description="EamA" evidence="7">
    <location>
        <begin position="8"/>
        <end position="143"/>
    </location>
</feature>
<evidence type="ECO:0000313" key="9">
    <source>
        <dbReference type="Proteomes" id="UP000027946"/>
    </source>
</evidence>
<dbReference type="AlphaFoldDB" id="A0A069RJV7"/>
<sequence>MLASNQKKGYLMVASASVFWGTLGLFTTLIFSMGLAPSQTAFWRMFFGFLFLFLYILSKNKGLYKIDAKGLVMCGITGLFCHTVFNIFYMGSIQKTSIATAAVLLYTAPAFVILMSSIFFREKLTSLKLAALAVCLSGAFLTATGGSLASLSLNMSGVLMGLGAGFSYAMITIMTKAFLCSYNPLTTNMYVFAFTSLFLIPVSNPVDVISSGMSPKLIVLLACLGLFPTAIAYAVYTAGLSKPIESSRVGIICTLELVVSVFISLMFFSEDLSPAKLAGIALVMASVLIVQLDRS</sequence>
<evidence type="ECO:0000256" key="3">
    <source>
        <dbReference type="ARBA" id="ARBA00022692"/>
    </source>
</evidence>
<organism evidence="8 9">
    <name type="scientific">Peptoclostridium litorale DSM 5388</name>
    <dbReference type="NCBI Taxonomy" id="1121324"/>
    <lineage>
        <taxon>Bacteria</taxon>
        <taxon>Bacillati</taxon>
        <taxon>Bacillota</taxon>
        <taxon>Clostridia</taxon>
        <taxon>Peptostreptococcales</taxon>
        <taxon>Peptoclostridiaceae</taxon>
        <taxon>Peptoclostridium</taxon>
    </lineage>
</organism>
<dbReference type="PANTHER" id="PTHR32322">
    <property type="entry name" value="INNER MEMBRANE TRANSPORTER"/>
    <property type="match status" value="1"/>
</dbReference>
<accession>A0A069RJV7</accession>
<keyword evidence="4 6" id="KW-1133">Transmembrane helix</keyword>
<name>A0A069RJV7_PEPLI</name>
<feature type="domain" description="EamA" evidence="7">
    <location>
        <begin position="155"/>
        <end position="290"/>
    </location>
</feature>
<dbReference type="OrthoDB" id="6707571at2"/>
<comment type="similarity">
    <text evidence="2">Belongs to the EamA transporter family.</text>
</comment>
<feature type="transmembrane region" description="Helical" evidence="6">
    <location>
        <begin position="12"/>
        <end position="35"/>
    </location>
</feature>
<comment type="subcellular location">
    <subcellularLocation>
        <location evidence="1">Membrane</location>
        <topology evidence="1">Multi-pass membrane protein</topology>
    </subcellularLocation>
</comment>
<dbReference type="Proteomes" id="UP000027946">
    <property type="component" value="Unassembled WGS sequence"/>
</dbReference>
<dbReference type="GO" id="GO:0016020">
    <property type="term" value="C:membrane"/>
    <property type="evidence" value="ECO:0007669"/>
    <property type="project" value="UniProtKB-SubCell"/>
</dbReference>
<feature type="transmembrane region" description="Helical" evidence="6">
    <location>
        <begin position="187"/>
        <end position="206"/>
    </location>
</feature>
<dbReference type="RefSeq" id="WP_038260799.1">
    <property type="nucleotide sequence ID" value="NZ_FSRH01000001.1"/>
</dbReference>
<feature type="transmembrane region" description="Helical" evidence="6">
    <location>
        <begin position="97"/>
        <end position="120"/>
    </location>
</feature>
<feature type="transmembrane region" description="Helical" evidence="6">
    <location>
        <begin position="41"/>
        <end position="58"/>
    </location>
</feature>
<evidence type="ECO:0000256" key="1">
    <source>
        <dbReference type="ARBA" id="ARBA00004141"/>
    </source>
</evidence>
<protein>
    <recommendedName>
        <fullName evidence="7">EamA domain-containing protein</fullName>
    </recommendedName>
</protein>
<feature type="transmembrane region" description="Helical" evidence="6">
    <location>
        <begin position="70"/>
        <end position="91"/>
    </location>
</feature>